<evidence type="ECO:0000256" key="2">
    <source>
        <dbReference type="ARBA" id="ARBA00022618"/>
    </source>
</evidence>
<protein>
    <submittedName>
        <fullName evidence="5">SMC-Scp complex subunit ScpB</fullName>
    </submittedName>
</protein>
<dbReference type="InterPro" id="IPR005234">
    <property type="entry name" value="ScpB_csome_segregation"/>
</dbReference>
<sequence length="199" mass="21233">MSEAAEPQLRSAAEAILIVADEPVTTTAIAEALGVEESVCDELLEGLAAEYRGEAPGSRPHGFLLRRAAGGWRFASVPEHADLVEQFIIGGATARLSQAALETLAVVAYRQPVTRGRVAEIRGVNVDGVMRTLHARGLIEEAGAETSGAILYRTTGEFLEYLGIDSLDELPPLAPYLPRVEALGEIVEQADEMAGRRTP</sequence>
<dbReference type="NCBIfam" id="TIGR00281">
    <property type="entry name" value="SMC-Scp complex subunit ScpB"/>
    <property type="match status" value="1"/>
</dbReference>
<proteinExistence type="predicted"/>
<dbReference type="PIRSF" id="PIRSF019345">
    <property type="entry name" value="ScpB"/>
    <property type="match status" value="1"/>
</dbReference>
<dbReference type="InterPro" id="IPR036388">
    <property type="entry name" value="WH-like_DNA-bd_sf"/>
</dbReference>
<dbReference type="OrthoDB" id="9806226at2"/>
<keyword evidence="3" id="KW-0159">Chromosome partition</keyword>
<dbReference type="PANTHER" id="PTHR34298:SF2">
    <property type="entry name" value="SEGREGATION AND CONDENSATION PROTEIN B"/>
    <property type="match status" value="1"/>
</dbReference>
<dbReference type="InterPro" id="IPR036390">
    <property type="entry name" value="WH_DNA-bd_sf"/>
</dbReference>
<evidence type="ECO:0000256" key="4">
    <source>
        <dbReference type="ARBA" id="ARBA00023306"/>
    </source>
</evidence>
<evidence type="ECO:0000313" key="6">
    <source>
        <dbReference type="Proteomes" id="UP000186857"/>
    </source>
</evidence>
<dbReference type="Pfam" id="PF04079">
    <property type="entry name" value="SMC_ScpB"/>
    <property type="match status" value="1"/>
</dbReference>
<keyword evidence="4" id="KW-0131">Cell cycle</keyword>
<dbReference type="Gene3D" id="1.10.10.10">
    <property type="entry name" value="Winged helix-like DNA-binding domain superfamily/Winged helix DNA-binding domain"/>
    <property type="match status" value="2"/>
</dbReference>
<dbReference type="GO" id="GO:0051304">
    <property type="term" value="P:chromosome separation"/>
    <property type="evidence" value="ECO:0007669"/>
    <property type="project" value="InterPro"/>
</dbReference>
<dbReference type="SUPFAM" id="SSF46785">
    <property type="entry name" value="Winged helix' DNA-binding domain"/>
    <property type="match status" value="2"/>
</dbReference>
<dbReference type="RefSeq" id="WP_075376863.1">
    <property type="nucleotide sequence ID" value="NZ_MSKJ01000015.1"/>
</dbReference>
<comment type="caution">
    <text evidence="5">The sequence shown here is derived from an EMBL/GenBank/DDBJ whole genome shotgun (WGS) entry which is preliminary data.</text>
</comment>
<organism evidence="5 6">
    <name type="scientific">Actinomyces oris</name>
    <dbReference type="NCBI Taxonomy" id="544580"/>
    <lineage>
        <taxon>Bacteria</taxon>
        <taxon>Bacillati</taxon>
        <taxon>Actinomycetota</taxon>
        <taxon>Actinomycetes</taxon>
        <taxon>Actinomycetales</taxon>
        <taxon>Actinomycetaceae</taxon>
        <taxon>Actinomyces</taxon>
    </lineage>
</organism>
<dbReference type="GO" id="GO:0051301">
    <property type="term" value="P:cell division"/>
    <property type="evidence" value="ECO:0007669"/>
    <property type="project" value="UniProtKB-KW"/>
</dbReference>
<dbReference type="AlphaFoldDB" id="A0A1Q8V8J5"/>
<dbReference type="PANTHER" id="PTHR34298">
    <property type="entry name" value="SEGREGATION AND CONDENSATION PROTEIN B"/>
    <property type="match status" value="1"/>
</dbReference>
<evidence type="ECO:0000256" key="3">
    <source>
        <dbReference type="ARBA" id="ARBA00022829"/>
    </source>
</evidence>
<dbReference type="Proteomes" id="UP000186857">
    <property type="component" value="Unassembled WGS sequence"/>
</dbReference>
<dbReference type="EMBL" id="MSKJ01000015">
    <property type="protein sequence ID" value="OLO44432.1"/>
    <property type="molecule type" value="Genomic_DNA"/>
</dbReference>
<name>A0A1Q8V8J5_9ACTO</name>
<keyword evidence="1" id="KW-0963">Cytoplasm</keyword>
<evidence type="ECO:0000256" key="1">
    <source>
        <dbReference type="ARBA" id="ARBA00022490"/>
    </source>
</evidence>
<accession>A0A1Q8V8J5</accession>
<keyword evidence="2" id="KW-0132">Cell division</keyword>
<gene>
    <name evidence="5" type="ORF">BKH29_07335</name>
</gene>
<reference evidence="5 6" key="1">
    <citation type="submission" date="2016-12" db="EMBL/GenBank/DDBJ databases">
        <title>Genomic Comparison of strains in the 'Actinomyces naeslundii' Group.</title>
        <authorList>
            <person name="Mughal S.R."/>
            <person name="Do T."/>
            <person name="Gilbert S.C."/>
            <person name="Witherden E.A."/>
            <person name="Didelot X."/>
            <person name="Beighton D."/>
        </authorList>
    </citation>
    <scope>NUCLEOTIDE SEQUENCE [LARGE SCALE GENOMIC DNA]</scope>
    <source>
        <strain evidence="5 6">CCUG 33920</strain>
    </source>
</reference>
<evidence type="ECO:0000313" key="5">
    <source>
        <dbReference type="EMBL" id="OLO44432.1"/>
    </source>
</evidence>